<evidence type="ECO:0000313" key="2">
    <source>
        <dbReference type="Proteomes" id="UP000316609"/>
    </source>
</evidence>
<dbReference type="AlphaFoldDB" id="A0A538TBY9"/>
<protein>
    <recommendedName>
        <fullName evidence="3">Transposase</fullName>
    </recommendedName>
</protein>
<accession>A0A538TBY9</accession>
<sequence length="508" mass="58077">MPIGTPKDITECRRFFLEPDGPKHRMYEAFRAYFVENRPSAEVAKAFGYTPGSFRVLCHQFRRDDAPIFFVKTLHGPRSQPKKSTARDVIVQLRKQNHSVYEISEELKSRHMLLSPTAVREVLKEEGFAPLPRRLDEERPYRLTPTAEPIADVRSLSLAPRTVTTSCGGLFLFVPDLIRLRLDNLARAAHLPGSKMIPAEHALRACLALKLWCVERRSHVMALVADEGLALFTGLNAIPKKSFLSEYSSRVDPAKNSRLLATWHQLVEGQHLFVGDSFNLDFHSVPYYGDNPVLERHYVSARSRRQPSVLAFLAQDAEGRAFCYANADIRKGEESEEIFRFITFWKRTHGQNPRHLVFDSRLTTYPSLARLEKMGITFITLRRRTAKLLKEIAALPRSAWRTIELDVPTRKYKTPRIHEQTVALAGETFRQIFIRDLGHDEPTLLLTNDRRTSAPKLITRYAQRMLIENALSDAVRFFHMDALSSAVGLKVDFDMTLLVIASGPWVWA</sequence>
<dbReference type="Proteomes" id="UP000316609">
    <property type="component" value="Unassembled WGS sequence"/>
</dbReference>
<dbReference type="EMBL" id="VBOY01000188">
    <property type="protein sequence ID" value="TMQ61149.1"/>
    <property type="molecule type" value="Genomic_DNA"/>
</dbReference>
<organism evidence="1 2">
    <name type="scientific">Eiseniibacteriota bacterium</name>
    <dbReference type="NCBI Taxonomy" id="2212470"/>
    <lineage>
        <taxon>Bacteria</taxon>
        <taxon>Candidatus Eiseniibacteriota</taxon>
    </lineage>
</organism>
<evidence type="ECO:0000313" key="1">
    <source>
        <dbReference type="EMBL" id="TMQ61149.1"/>
    </source>
</evidence>
<reference evidence="1 2" key="1">
    <citation type="journal article" date="2019" name="Nat. Microbiol.">
        <title>Mediterranean grassland soil C-N compound turnover is dependent on rainfall and depth, and is mediated by genomically divergent microorganisms.</title>
        <authorList>
            <person name="Diamond S."/>
            <person name="Andeer P.F."/>
            <person name="Li Z."/>
            <person name="Crits-Christoph A."/>
            <person name="Burstein D."/>
            <person name="Anantharaman K."/>
            <person name="Lane K.R."/>
            <person name="Thomas B.C."/>
            <person name="Pan C."/>
            <person name="Northen T.R."/>
            <person name="Banfield J.F."/>
        </authorList>
    </citation>
    <scope>NUCLEOTIDE SEQUENCE [LARGE SCALE GENOMIC DNA]</scope>
    <source>
        <strain evidence="1">WS_8</strain>
    </source>
</reference>
<proteinExistence type="predicted"/>
<gene>
    <name evidence="1" type="ORF">E6K78_13070</name>
</gene>
<evidence type="ECO:0008006" key="3">
    <source>
        <dbReference type="Google" id="ProtNLM"/>
    </source>
</evidence>
<name>A0A538TBY9_UNCEI</name>
<comment type="caution">
    <text evidence="1">The sequence shown here is derived from an EMBL/GenBank/DDBJ whole genome shotgun (WGS) entry which is preliminary data.</text>
</comment>